<dbReference type="EMBL" id="JBGCUO010000001">
    <property type="protein sequence ID" value="MEY1661278.1"/>
    <property type="molecule type" value="Genomic_DNA"/>
</dbReference>
<organism evidence="2 3">
    <name type="scientific">Isoalcanivorax beigongshangi</name>
    <dbReference type="NCBI Taxonomy" id="3238810"/>
    <lineage>
        <taxon>Bacteria</taxon>
        <taxon>Pseudomonadati</taxon>
        <taxon>Pseudomonadota</taxon>
        <taxon>Gammaproteobacteria</taxon>
        <taxon>Oceanospirillales</taxon>
        <taxon>Alcanivoracaceae</taxon>
        <taxon>Isoalcanivorax</taxon>
    </lineage>
</organism>
<accession>A0ABV4AFM0</accession>
<keyword evidence="1" id="KW-0472">Membrane</keyword>
<dbReference type="RefSeq" id="WP_369454531.1">
    <property type="nucleotide sequence ID" value="NZ_JBGCUO010000001.1"/>
</dbReference>
<keyword evidence="1" id="KW-1133">Transmembrane helix</keyword>
<dbReference type="Proteomes" id="UP001562065">
    <property type="component" value="Unassembled WGS sequence"/>
</dbReference>
<protein>
    <submittedName>
        <fullName evidence="2">Uncharacterized protein</fullName>
    </submittedName>
</protein>
<evidence type="ECO:0000313" key="2">
    <source>
        <dbReference type="EMBL" id="MEY1661278.1"/>
    </source>
</evidence>
<evidence type="ECO:0000256" key="1">
    <source>
        <dbReference type="SAM" id="Phobius"/>
    </source>
</evidence>
<keyword evidence="1" id="KW-0812">Transmembrane</keyword>
<proteinExistence type="predicted"/>
<comment type="caution">
    <text evidence="2">The sequence shown here is derived from an EMBL/GenBank/DDBJ whole genome shotgun (WGS) entry which is preliminary data.</text>
</comment>
<keyword evidence="3" id="KW-1185">Reference proteome</keyword>
<reference evidence="2 3" key="1">
    <citation type="submission" date="2024-07" db="EMBL/GenBank/DDBJ databases">
        <authorList>
            <person name="Ren Q."/>
        </authorList>
    </citation>
    <scope>NUCLEOTIDE SEQUENCE [LARGE SCALE GENOMIC DNA]</scope>
    <source>
        <strain evidence="2 3">REN37</strain>
    </source>
</reference>
<gene>
    <name evidence="2" type="ORF">AB5I84_03850</name>
</gene>
<name>A0ABV4AFM0_9GAMM</name>
<sequence>MAVWIPVIKLALPYVATMATAAIPAFTQRRDASLDAVPVQIEELQRAVAGNAEALQGLAGQLEQALRALDQQTTLATRRGRRAQWLSALAVVVAVASLGVSLSVVLP</sequence>
<evidence type="ECO:0000313" key="3">
    <source>
        <dbReference type="Proteomes" id="UP001562065"/>
    </source>
</evidence>
<feature type="transmembrane region" description="Helical" evidence="1">
    <location>
        <begin position="85"/>
        <end position="106"/>
    </location>
</feature>